<proteinExistence type="predicted"/>
<comment type="caution">
    <text evidence="1">The sequence shown here is derived from an EMBL/GenBank/DDBJ whole genome shotgun (WGS) entry which is preliminary data.</text>
</comment>
<name>A0ACB9SN65_HOLOL</name>
<dbReference type="Proteomes" id="UP001056778">
    <property type="component" value="Chromosome 8"/>
</dbReference>
<sequence length="260" mass="26649">MKVLIALAVIVGSALAAPSLRIAGGQDASRDEFPYQISMQWGLLGIWSHTCGGSIISEQWIVTAAHCITETPSLGSYRIKAGILNLNDNVASLQTISVASYIVHEAYQGGVNPNDIALLRLSSSLSWSNSVQPINLPSAGAVPTGDSILSGWGSVSTTNVASMPNTLQKATLPLLDLNTCASALVGLFGTSNPLASSNVCTGPLSGGISACSGDSGGPLAQNGQLIGVVSWGVSPCGTFGAPSVYVQTSSFIDWINRNTA</sequence>
<protein>
    <submittedName>
        <fullName evidence="1">Polyserase-related</fullName>
    </submittedName>
</protein>
<dbReference type="EMBL" id="CM043022">
    <property type="protein sequence ID" value="KAI4456611.1"/>
    <property type="molecule type" value="Genomic_DNA"/>
</dbReference>
<gene>
    <name evidence="1" type="ORF">MML48_8g00006282</name>
</gene>
<evidence type="ECO:0000313" key="1">
    <source>
        <dbReference type="EMBL" id="KAI4456611.1"/>
    </source>
</evidence>
<accession>A0ACB9SN65</accession>
<reference evidence="1" key="1">
    <citation type="submission" date="2022-04" db="EMBL/GenBank/DDBJ databases">
        <title>Chromosome-scale genome assembly of Holotrichia oblita Faldermann.</title>
        <authorList>
            <person name="Rongchong L."/>
        </authorList>
    </citation>
    <scope>NUCLEOTIDE SEQUENCE</scope>
    <source>
        <strain evidence="1">81SQS9</strain>
    </source>
</reference>
<organism evidence="1 2">
    <name type="scientific">Holotrichia oblita</name>
    <name type="common">Chafer beetle</name>
    <dbReference type="NCBI Taxonomy" id="644536"/>
    <lineage>
        <taxon>Eukaryota</taxon>
        <taxon>Metazoa</taxon>
        <taxon>Ecdysozoa</taxon>
        <taxon>Arthropoda</taxon>
        <taxon>Hexapoda</taxon>
        <taxon>Insecta</taxon>
        <taxon>Pterygota</taxon>
        <taxon>Neoptera</taxon>
        <taxon>Endopterygota</taxon>
        <taxon>Coleoptera</taxon>
        <taxon>Polyphaga</taxon>
        <taxon>Scarabaeiformia</taxon>
        <taxon>Scarabaeidae</taxon>
        <taxon>Melolonthinae</taxon>
        <taxon>Holotrichia</taxon>
    </lineage>
</organism>
<evidence type="ECO:0000313" key="2">
    <source>
        <dbReference type="Proteomes" id="UP001056778"/>
    </source>
</evidence>
<keyword evidence="2" id="KW-1185">Reference proteome</keyword>